<feature type="transmembrane region" description="Helical" evidence="6">
    <location>
        <begin position="783"/>
        <end position="807"/>
    </location>
</feature>
<dbReference type="CDD" id="cd00637">
    <property type="entry name" value="7tm_classA_rhodopsin-like"/>
    <property type="match status" value="3"/>
</dbReference>
<dbReference type="Pfam" id="PF00001">
    <property type="entry name" value="7tm_1"/>
    <property type="match status" value="3"/>
</dbReference>
<sequence>MARYREAVYSALWVQLALVVCYLPYGIVTAVLPEGRAPPFEILVSECVETLVYLNSSLNPFLYCWRITEVRQAVKETIRRALCFPQTYSLIYFNPKKVPKCVRHVIMGIMAQENLSRSDAGKQTETFIQLRCVAGWADEIRMPLIFLVTTNIFLSITTFVGNTLILVALHKDSSLHSPSKLMYRCLATTDVCVGLIAEPSAIMYWLSLLHGDWNLCRYAVVTYFVAGYILTAVSLLTMTAISVDRLLALLLGLGYRQVVSSKRIYLILITFWIVSILHGASYIVDHRIADWISHIVTPFLDTLLTSFLCFTKTGICHNQNQVQVHVPQQPSQPVPLNMVLYRKAVHGVLWVQLALVVSCLPYFIAAAVLSKERPYPSKFIVILYCSIPSLLLLFSQPLSLLLENYNSLILVALHKESSLHSPFKLMYRCLATTDLCVVRIMAQANLSYDAGKQTETYAQLRCVEGRIDEIHTQIIMISSINIFLSITAFLGNTLILVALHKDSSLHPPSILMYRCLATTDLCVGLILEPAVVIYWLSLVHKDWNLCLCAATTYFITGYTLSSVSLFTITTISVDRLLALLLGLRYRQVVTLKRIYLLLTIFWTFSILASTSYFINSHIAVLCSYICIPLCLVTATFSYTKIFHRLHNIPKCAPSQQGIQQPRQPAPLNLTRYRKAWYNALWVQLALVICYLPYIIVIAAVGRGRPPSNSTFFVIQCVETLVFLNSSLNPFLYSWRITEVRKAVKETIRQVLCLNLSDDARKRMETWKQLQCVAGWADEIHGPLIVFAINTFLSIAAFLGNILILVVLHKDSSLHPPSKFLYRCLATTDLCVDLASEPSGVMYWLSLLLEDWNLCQAGFITSFVAGYILSSVSLLTMTAISVDRLLALLLGLRYRQVVSLKRTYLLLSTFWIVSILAGISYFVNYRIAIWYSYIAILLCLVTATFSYMLTFHRLHHRNQVQVNFPIQPSEPVSFNMARYRKAVNSALWLQLTLVVCYLPYGMTPGNSST</sequence>
<evidence type="ECO:0000313" key="9">
    <source>
        <dbReference type="Proteomes" id="UP001159428"/>
    </source>
</evidence>
<dbReference type="AlphaFoldDB" id="A0AAU9W0J8"/>
<keyword evidence="9" id="KW-1185">Reference proteome</keyword>
<dbReference type="Gene3D" id="1.20.1070.10">
    <property type="entry name" value="Rhodopsin 7-helix transmembrane proteins"/>
    <property type="match status" value="4"/>
</dbReference>
<feature type="domain" description="G-protein coupled receptors family 1 profile" evidence="7">
    <location>
        <begin position="161"/>
        <end position="277"/>
    </location>
</feature>
<organism evidence="8 9">
    <name type="scientific">Pocillopora meandrina</name>
    <dbReference type="NCBI Taxonomy" id="46732"/>
    <lineage>
        <taxon>Eukaryota</taxon>
        <taxon>Metazoa</taxon>
        <taxon>Cnidaria</taxon>
        <taxon>Anthozoa</taxon>
        <taxon>Hexacorallia</taxon>
        <taxon>Scleractinia</taxon>
        <taxon>Astrocoeniina</taxon>
        <taxon>Pocilloporidae</taxon>
        <taxon>Pocillopora</taxon>
    </lineage>
</organism>
<evidence type="ECO:0000256" key="2">
    <source>
        <dbReference type="ARBA" id="ARBA00022475"/>
    </source>
</evidence>
<keyword evidence="2" id="KW-1003">Cell membrane</keyword>
<dbReference type="PANTHER" id="PTHR22750">
    <property type="entry name" value="G-PROTEIN COUPLED RECEPTOR"/>
    <property type="match status" value="1"/>
</dbReference>
<evidence type="ECO:0000256" key="1">
    <source>
        <dbReference type="ARBA" id="ARBA00004651"/>
    </source>
</evidence>
<feature type="transmembrane region" description="Helical" evidence="6">
    <location>
        <begin position="181"/>
        <end position="206"/>
    </location>
</feature>
<dbReference type="GO" id="GO:0004930">
    <property type="term" value="F:G protein-coupled receptor activity"/>
    <property type="evidence" value="ECO:0007669"/>
    <property type="project" value="InterPro"/>
</dbReference>
<feature type="transmembrane region" description="Helical" evidence="6">
    <location>
        <begin position="12"/>
        <end position="32"/>
    </location>
</feature>
<dbReference type="GO" id="GO:0005886">
    <property type="term" value="C:plasma membrane"/>
    <property type="evidence" value="ECO:0007669"/>
    <property type="project" value="UniProtKB-SubCell"/>
</dbReference>
<feature type="transmembrane region" description="Helical" evidence="6">
    <location>
        <begin position="680"/>
        <end position="701"/>
    </location>
</feature>
<dbReference type="Proteomes" id="UP001159428">
    <property type="component" value="Unassembled WGS sequence"/>
</dbReference>
<keyword evidence="4 6" id="KW-1133">Transmembrane helix</keyword>
<comment type="subcellular location">
    <subcellularLocation>
        <location evidence="1">Cell membrane</location>
        <topology evidence="1">Multi-pass membrane protein</topology>
    </subcellularLocation>
</comment>
<feature type="transmembrane region" description="Helical" evidence="6">
    <location>
        <begin position="902"/>
        <end position="922"/>
    </location>
</feature>
<keyword evidence="3 6" id="KW-0812">Transmembrane</keyword>
<evidence type="ECO:0000256" key="4">
    <source>
        <dbReference type="ARBA" id="ARBA00022989"/>
    </source>
</evidence>
<feature type="transmembrane region" description="Helical" evidence="6">
    <location>
        <begin position="856"/>
        <end position="881"/>
    </location>
</feature>
<reference evidence="8 9" key="1">
    <citation type="submission" date="2022-05" db="EMBL/GenBank/DDBJ databases">
        <authorList>
            <consortium name="Genoscope - CEA"/>
            <person name="William W."/>
        </authorList>
    </citation>
    <scope>NUCLEOTIDE SEQUENCE [LARGE SCALE GENOMIC DNA]</scope>
</reference>
<feature type="transmembrane region" description="Helical" evidence="6">
    <location>
        <begin position="594"/>
        <end position="612"/>
    </location>
</feature>
<evidence type="ECO:0000256" key="5">
    <source>
        <dbReference type="ARBA" id="ARBA00023136"/>
    </source>
</evidence>
<evidence type="ECO:0000313" key="8">
    <source>
        <dbReference type="EMBL" id="CAH3044214.1"/>
    </source>
</evidence>
<keyword evidence="5 6" id="KW-0472">Membrane</keyword>
<accession>A0AAU9W0J8</accession>
<dbReference type="InterPro" id="IPR017452">
    <property type="entry name" value="GPCR_Rhodpsn_7TM"/>
</dbReference>
<proteinExistence type="predicted"/>
<feature type="domain" description="G-protein coupled receptors family 1 profile" evidence="7">
    <location>
        <begin position="799"/>
        <end position="1008"/>
    </location>
</feature>
<name>A0AAU9W0J8_9CNID</name>
<gene>
    <name evidence="8" type="ORF">PMEA_00031027</name>
</gene>
<comment type="caution">
    <text evidence="8">The sequence shown here is derived from an EMBL/GenBank/DDBJ whole genome shotgun (WGS) entry which is preliminary data.</text>
</comment>
<dbReference type="InterPro" id="IPR000276">
    <property type="entry name" value="GPCR_Rhodpsn"/>
</dbReference>
<feature type="transmembrane region" description="Helical" evidence="6">
    <location>
        <begin position="381"/>
        <end position="402"/>
    </location>
</feature>
<evidence type="ECO:0000259" key="7">
    <source>
        <dbReference type="PROSITE" id="PS50262"/>
    </source>
</evidence>
<dbReference type="PROSITE" id="PS50262">
    <property type="entry name" value="G_PROTEIN_RECEP_F1_2"/>
    <property type="match status" value="4"/>
</dbReference>
<feature type="transmembrane region" description="Helical" evidence="6">
    <location>
        <begin position="981"/>
        <end position="999"/>
    </location>
</feature>
<evidence type="ECO:0000256" key="6">
    <source>
        <dbReference type="SAM" id="Phobius"/>
    </source>
</evidence>
<feature type="transmembrane region" description="Helical" evidence="6">
    <location>
        <begin position="618"/>
        <end position="638"/>
    </location>
</feature>
<dbReference type="SUPFAM" id="SSF81321">
    <property type="entry name" value="Family A G protein-coupled receptor-like"/>
    <property type="match status" value="4"/>
</dbReference>
<feature type="domain" description="G-protein coupled receptors family 1 profile" evidence="7">
    <location>
        <begin position="491"/>
        <end position="732"/>
    </location>
</feature>
<feature type="transmembrane region" description="Helical" evidence="6">
    <location>
        <begin position="264"/>
        <end position="284"/>
    </location>
</feature>
<protein>
    <recommendedName>
        <fullName evidence="7">G-protein coupled receptors family 1 profile domain-containing protein</fullName>
    </recommendedName>
</protein>
<feature type="transmembrane region" description="Helical" evidence="6">
    <location>
        <begin position="348"/>
        <end position="369"/>
    </location>
</feature>
<feature type="transmembrane region" description="Helical" evidence="6">
    <location>
        <begin position="511"/>
        <end position="535"/>
    </location>
</feature>
<feature type="transmembrane region" description="Helical" evidence="6">
    <location>
        <begin position="928"/>
        <end position="948"/>
    </location>
</feature>
<feature type="transmembrane region" description="Helical" evidence="6">
    <location>
        <begin position="144"/>
        <end position="169"/>
    </location>
</feature>
<feature type="domain" description="G-protein coupled receptors family 1 profile" evidence="7">
    <location>
        <begin position="1"/>
        <end position="63"/>
    </location>
</feature>
<feature type="transmembrane region" description="Helical" evidence="6">
    <location>
        <begin position="218"/>
        <end position="243"/>
    </location>
</feature>
<evidence type="ECO:0000256" key="3">
    <source>
        <dbReference type="ARBA" id="ARBA00022692"/>
    </source>
</evidence>
<dbReference type="EMBL" id="CALNXJ010000007">
    <property type="protein sequence ID" value="CAH3044214.1"/>
    <property type="molecule type" value="Genomic_DNA"/>
</dbReference>
<feature type="transmembrane region" description="Helical" evidence="6">
    <location>
        <begin position="474"/>
        <end position="499"/>
    </location>
</feature>
<dbReference type="PRINTS" id="PR00237">
    <property type="entry name" value="GPCRRHODOPSN"/>
</dbReference>